<dbReference type="InterPro" id="IPR013878">
    <property type="entry name" value="Mo25"/>
</dbReference>
<name>A0A1D2VSK0_9ASCO</name>
<dbReference type="GO" id="GO:0006355">
    <property type="term" value="P:regulation of DNA-templated transcription"/>
    <property type="evidence" value="ECO:0007669"/>
    <property type="project" value="EnsemblFungi"/>
</dbReference>
<dbReference type="Pfam" id="PF08569">
    <property type="entry name" value="Mo25"/>
    <property type="match status" value="1"/>
</dbReference>
<protein>
    <submittedName>
        <fullName evidence="2">Mo25-like protein</fullName>
    </submittedName>
</protein>
<comment type="similarity">
    <text evidence="1">Belongs to the Mo25 family.</text>
</comment>
<dbReference type="AlphaFoldDB" id="A0A1D2VSK0"/>
<dbReference type="GO" id="GO:0043332">
    <property type="term" value="C:mating projection tip"/>
    <property type="evidence" value="ECO:0007669"/>
    <property type="project" value="EnsemblFungi"/>
</dbReference>
<accession>A0A1D2VSK0</accession>
<dbReference type="GO" id="GO:0005634">
    <property type="term" value="C:nucleus"/>
    <property type="evidence" value="ECO:0007669"/>
    <property type="project" value="EnsemblFungi"/>
</dbReference>
<dbReference type="EMBL" id="KV454475">
    <property type="protein sequence ID" value="ODV64558.1"/>
    <property type="molecule type" value="Genomic_DNA"/>
</dbReference>
<dbReference type="GO" id="GO:0071958">
    <property type="term" value="C:new mitotic spindle pole body"/>
    <property type="evidence" value="ECO:0007669"/>
    <property type="project" value="EnsemblFungi"/>
</dbReference>
<dbReference type="STRING" id="1344418.A0A1D2VSK0"/>
<proteinExistence type="inferred from homology"/>
<dbReference type="InterPro" id="IPR011989">
    <property type="entry name" value="ARM-like"/>
</dbReference>
<dbReference type="Proteomes" id="UP000095038">
    <property type="component" value="Unassembled WGS sequence"/>
</dbReference>
<dbReference type="GO" id="GO:0007118">
    <property type="term" value="P:budding cell apical bud growth"/>
    <property type="evidence" value="ECO:0007669"/>
    <property type="project" value="EnsemblFungi"/>
</dbReference>
<dbReference type="PANTHER" id="PTHR10182:SF3">
    <property type="entry name" value="PROTEIN MO25"/>
    <property type="match status" value="1"/>
</dbReference>
<evidence type="ECO:0000256" key="1">
    <source>
        <dbReference type="ARBA" id="ARBA00011012"/>
    </source>
</evidence>
<sequence length="342" mass="40034">MAFLFKRNPKTPSELIKILNDQIAKLDNTPSDRKKAQEECTRYLNQIKIILHGDDENIPQPDQINQLAQEIYSTDCLYLLVSNISNLEFDSRKDVTILFITLLRRPPTIDHLLNKKKILQLLYKSPEIPESSLFAGQIIRECIKYEPLARYLLIDNQTFWNYFEYVKNSAFEIATDSFSTLTDLLSVHKNLVSHFFANSNNLFQFIKNINNLLINGNYVTKRQSIKLLSDLILERSNNLLMTTFVSYPENLKLIMTLLSDRSKNIQLEAFNVFKVFVANPRKSKPVNDILIKNREKLITFFQNFNIDDRRENNKTLLDEKEFVLQQILGLPRIIPIQPYRVN</sequence>
<dbReference type="InParanoid" id="A0A1D2VSK0"/>
<dbReference type="GeneID" id="30964778"/>
<dbReference type="GO" id="GO:0032153">
    <property type="term" value="C:cell division site"/>
    <property type="evidence" value="ECO:0007669"/>
    <property type="project" value="EnsemblFungi"/>
</dbReference>
<dbReference type="PANTHER" id="PTHR10182">
    <property type="entry name" value="CALCIUM-BINDING PROTEIN 39-RELATED"/>
    <property type="match status" value="1"/>
</dbReference>
<gene>
    <name evidence="2" type="ORF">ASCRUDRAFT_54257</name>
</gene>
<dbReference type="GO" id="GO:0043539">
    <property type="term" value="F:protein serine/threonine kinase activator activity"/>
    <property type="evidence" value="ECO:0007669"/>
    <property type="project" value="TreeGrafter"/>
</dbReference>
<dbReference type="GO" id="GO:2000100">
    <property type="term" value="P:regulation of establishment or maintenance of bipolar cell polarity regulating cell shape"/>
    <property type="evidence" value="ECO:0007669"/>
    <property type="project" value="EnsemblFungi"/>
</dbReference>
<dbReference type="GO" id="GO:0000131">
    <property type="term" value="C:incipient cellular bud site"/>
    <property type="evidence" value="ECO:0007669"/>
    <property type="project" value="EnsemblFungi"/>
</dbReference>
<dbReference type="FunCoup" id="A0A1D2VSK0">
    <property type="interactions" value="375"/>
</dbReference>
<dbReference type="InterPro" id="IPR016024">
    <property type="entry name" value="ARM-type_fold"/>
</dbReference>
<dbReference type="GO" id="GO:0005933">
    <property type="term" value="C:cellular bud"/>
    <property type="evidence" value="ECO:0007669"/>
    <property type="project" value="EnsemblFungi"/>
</dbReference>
<dbReference type="SUPFAM" id="SSF48371">
    <property type="entry name" value="ARM repeat"/>
    <property type="match status" value="1"/>
</dbReference>
<keyword evidence="3" id="KW-1185">Reference proteome</keyword>
<dbReference type="RefSeq" id="XP_020050865.1">
    <property type="nucleotide sequence ID" value="XM_020191142.1"/>
</dbReference>
<dbReference type="GO" id="GO:0070507">
    <property type="term" value="P:regulation of microtubule cytoskeleton organization"/>
    <property type="evidence" value="ECO:0007669"/>
    <property type="project" value="EnsemblFungi"/>
</dbReference>
<dbReference type="OrthoDB" id="609103at2759"/>
<dbReference type="Gene3D" id="1.25.10.10">
    <property type="entry name" value="Leucine-rich Repeat Variant"/>
    <property type="match status" value="1"/>
</dbReference>
<reference evidence="3" key="1">
    <citation type="submission" date="2016-05" db="EMBL/GenBank/DDBJ databases">
        <title>Comparative genomics of biotechnologically important yeasts.</title>
        <authorList>
            <consortium name="DOE Joint Genome Institute"/>
            <person name="Riley R."/>
            <person name="Haridas S."/>
            <person name="Wolfe K.H."/>
            <person name="Lopes M.R."/>
            <person name="Hittinger C.T."/>
            <person name="Goker M."/>
            <person name="Salamov A."/>
            <person name="Wisecaver J."/>
            <person name="Long T.M."/>
            <person name="Aerts A.L."/>
            <person name="Barry K."/>
            <person name="Choi C."/>
            <person name="Clum A."/>
            <person name="Coughlan A.Y."/>
            <person name="Deshpande S."/>
            <person name="Douglass A.P."/>
            <person name="Hanson S.J."/>
            <person name="Klenk H.-P."/>
            <person name="Labutti K."/>
            <person name="Lapidus A."/>
            <person name="Lindquist E."/>
            <person name="Lipzen A."/>
            <person name="Meier-Kolthoff J.P."/>
            <person name="Ohm R.A."/>
            <person name="Otillar R.P."/>
            <person name="Pangilinan J."/>
            <person name="Peng Y."/>
            <person name="Rokas A."/>
            <person name="Rosa C.A."/>
            <person name="Scheuner C."/>
            <person name="Sibirny A.A."/>
            <person name="Slot J.C."/>
            <person name="Stielow J.B."/>
            <person name="Sun H."/>
            <person name="Kurtzman C.P."/>
            <person name="Blackwell M."/>
            <person name="Grigoriev I.V."/>
            <person name="Jeffries T.W."/>
        </authorList>
    </citation>
    <scope>NUCLEOTIDE SEQUENCE [LARGE SCALE GENOMIC DNA]</scope>
    <source>
        <strain evidence="3">DSM 1968</strain>
    </source>
</reference>
<dbReference type="GO" id="GO:0035839">
    <property type="term" value="C:non-growing cell tip"/>
    <property type="evidence" value="ECO:0007669"/>
    <property type="project" value="EnsemblFungi"/>
</dbReference>
<dbReference type="GO" id="GO:0071574">
    <property type="term" value="P:protein localization to medial cortex"/>
    <property type="evidence" value="ECO:0007669"/>
    <property type="project" value="EnsemblFungi"/>
</dbReference>
<dbReference type="GO" id="GO:0035556">
    <property type="term" value="P:intracellular signal transduction"/>
    <property type="evidence" value="ECO:0007669"/>
    <property type="project" value="TreeGrafter"/>
</dbReference>
<evidence type="ECO:0000313" key="2">
    <source>
        <dbReference type="EMBL" id="ODV64558.1"/>
    </source>
</evidence>
<dbReference type="GO" id="GO:0005737">
    <property type="term" value="C:cytoplasm"/>
    <property type="evidence" value="ECO:0007669"/>
    <property type="project" value="EnsemblFungi"/>
</dbReference>
<organism evidence="2 3">
    <name type="scientific">Ascoidea rubescens DSM 1968</name>
    <dbReference type="NCBI Taxonomy" id="1344418"/>
    <lineage>
        <taxon>Eukaryota</taxon>
        <taxon>Fungi</taxon>
        <taxon>Dikarya</taxon>
        <taxon>Ascomycota</taxon>
        <taxon>Saccharomycotina</taxon>
        <taxon>Saccharomycetes</taxon>
        <taxon>Ascoideaceae</taxon>
        <taxon>Ascoidea</taxon>
    </lineage>
</organism>
<dbReference type="GO" id="GO:0000920">
    <property type="term" value="P:septum digestion after cytokinesis"/>
    <property type="evidence" value="ECO:0007669"/>
    <property type="project" value="EnsemblFungi"/>
</dbReference>
<evidence type="ECO:0000313" key="3">
    <source>
        <dbReference type="Proteomes" id="UP000095038"/>
    </source>
</evidence>